<dbReference type="InterPro" id="IPR005234">
    <property type="entry name" value="ScpB_csome_segregation"/>
</dbReference>
<evidence type="ECO:0000313" key="6">
    <source>
        <dbReference type="EMBL" id="TWU03740.1"/>
    </source>
</evidence>
<dbReference type="AlphaFoldDB" id="A0A5C6AVH2"/>
<dbReference type="PANTHER" id="PTHR34298">
    <property type="entry name" value="SEGREGATION AND CONDENSATION PROTEIN B"/>
    <property type="match status" value="1"/>
</dbReference>
<evidence type="ECO:0000256" key="2">
    <source>
        <dbReference type="ARBA" id="ARBA00022618"/>
    </source>
</evidence>
<dbReference type="GO" id="GO:0051304">
    <property type="term" value="P:chromosome separation"/>
    <property type="evidence" value="ECO:0007669"/>
    <property type="project" value="InterPro"/>
</dbReference>
<gene>
    <name evidence="6" type="ORF">Pla100_06700</name>
</gene>
<dbReference type="Gene3D" id="1.10.10.10">
    <property type="entry name" value="Winged helix-like DNA-binding domain superfamily/Winged helix DNA-binding domain"/>
    <property type="match status" value="2"/>
</dbReference>
<sequence>MRWHRSNSLPGPLSATNGGSWLAADSILRTAVRLRVSTRTAGTKSLSDRPENHDGDVAQARDSREPLDRGLARCRVEALLLIAKSPLNYRRLASLADLEDATQARTLVAELNDLYDSNGRGIRIEQIAGGSRMMTRAVVSPWLRKLGVLPPAIRLSWPMMETLAIVAYRQDVTRADVEAVRGVACGEILRQLMSLDLVRISGRSEDLGRPYLYGTTKRFLQICGLASINALPAIDSRGFCDDVSGSPDVADSSDDSPFPPSQESDTRSGSPVSKESDVSIALTDALATDSVLSTFATTTVGESLAAPVASPLDPSAVTDLSDAVAVIEDEEDDLFEKGLEDDEEEFVDDDEDWDDDDEEDDEEEDDLEDEDESEEDEVEDEADASWEEVDDDEADEDWEDEEEDDDDWEEDDDEEEEEEDEEWDG</sequence>
<keyword evidence="1" id="KW-0963">Cytoplasm</keyword>
<protein>
    <recommendedName>
        <fullName evidence="8">Segregation and condensation protein B</fullName>
    </recommendedName>
</protein>
<reference evidence="6 7" key="1">
    <citation type="submission" date="2019-02" db="EMBL/GenBank/DDBJ databases">
        <title>Deep-cultivation of Planctomycetes and their phenomic and genomic characterization uncovers novel biology.</title>
        <authorList>
            <person name="Wiegand S."/>
            <person name="Jogler M."/>
            <person name="Boedeker C."/>
            <person name="Pinto D."/>
            <person name="Vollmers J."/>
            <person name="Rivas-Marin E."/>
            <person name="Kohn T."/>
            <person name="Peeters S.H."/>
            <person name="Heuer A."/>
            <person name="Rast P."/>
            <person name="Oberbeckmann S."/>
            <person name="Bunk B."/>
            <person name="Jeske O."/>
            <person name="Meyerdierks A."/>
            <person name="Storesund J.E."/>
            <person name="Kallscheuer N."/>
            <person name="Luecker S."/>
            <person name="Lage O.M."/>
            <person name="Pohl T."/>
            <person name="Merkel B.J."/>
            <person name="Hornburger P."/>
            <person name="Mueller R.-W."/>
            <person name="Bruemmer F."/>
            <person name="Labrenz M."/>
            <person name="Spormann A.M."/>
            <person name="Op Den Camp H."/>
            <person name="Overmann J."/>
            <person name="Amann R."/>
            <person name="Jetten M.S.M."/>
            <person name="Mascher T."/>
            <person name="Medema M.H."/>
            <person name="Devos D.P."/>
            <person name="Kaster A.-K."/>
            <person name="Ovreas L."/>
            <person name="Rohde M."/>
            <person name="Galperin M.Y."/>
            <person name="Jogler C."/>
        </authorList>
    </citation>
    <scope>NUCLEOTIDE SEQUENCE [LARGE SCALE GENOMIC DNA]</scope>
    <source>
        <strain evidence="6 7">Pla100</strain>
    </source>
</reference>
<dbReference type="EMBL" id="SJPM01000001">
    <property type="protein sequence ID" value="TWU03740.1"/>
    <property type="molecule type" value="Genomic_DNA"/>
</dbReference>
<feature type="region of interest" description="Disordered" evidence="5">
    <location>
        <begin position="329"/>
        <end position="425"/>
    </location>
</feature>
<dbReference type="GO" id="GO:0051301">
    <property type="term" value="P:cell division"/>
    <property type="evidence" value="ECO:0007669"/>
    <property type="project" value="UniProtKB-KW"/>
</dbReference>
<dbReference type="NCBIfam" id="TIGR00281">
    <property type="entry name" value="SMC-Scp complex subunit ScpB"/>
    <property type="match status" value="1"/>
</dbReference>
<dbReference type="Pfam" id="PF04079">
    <property type="entry name" value="SMC_ScpB"/>
    <property type="match status" value="1"/>
</dbReference>
<feature type="region of interest" description="Disordered" evidence="5">
    <location>
        <begin position="39"/>
        <end position="64"/>
    </location>
</feature>
<dbReference type="PANTHER" id="PTHR34298:SF2">
    <property type="entry name" value="SEGREGATION AND CONDENSATION PROTEIN B"/>
    <property type="match status" value="1"/>
</dbReference>
<proteinExistence type="predicted"/>
<evidence type="ECO:0000256" key="3">
    <source>
        <dbReference type="ARBA" id="ARBA00022829"/>
    </source>
</evidence>
<feature type="compositionally biased region" description="Basic and acidic residues" evidence="5">
    <location>
        <begin position="46"/>
        <end position="64"/>
    </location>
</feature>
<dbReference type="InterPro" id="IPR036388">
    <property type="entry name" value="WH-like_DNA-bd_sf"/>
</dbReference>
<dbReference type="Proteomes" id="UP000316213">
    <property type="component" value="Unassembled WGS sequence"/>
</dbReference>
<evidence type="ECO:0000256" key="4">
    <source>
        <dbReference type="ARBA" id="ARBA00023306"/>
    </source>
</evidence>
<feature type="region of interest" description="Disordered" evidence="5">
    <location>
        <begin position="245"/>
        <end position="275"/>
    </location>
</feature>
<keyword evidence="3" id="KW-0159">Chromosome partition</keyword>
<dbReference type="SUPFAM" id="SSF46785">
    <property type="entry name" value="Winged helix' DNA-binding domain"/>
    <property type="match status" value="2"/>
</dbReference>
<keyword evidence="4" id="KW-0131">Cell cycle</keyword>
<name>A0A5C6AVH2_9BACT</name>
<keyword evidence="7" id="KW-1185">Reference proteome</keyword>
<evidence type="ECO:0008006" key="8">
    <source>
        <dbReference type="Google" id="ProtNLM"/>
    </source>
</evidence>
<evidence type="ECO:0000313" key="7">
    <source>
        <dbReference type="Proteomes" id="UP000316213"/>
    </source>
</evidence>
<dbReference type="InterPro" id="IPR036390">
    <property type="entry name" value="WH_DNA-bd_sf"/>
</dbReference>
<evidence type="ECO:0000256" key="1">
    <source>
        <dbReference type="ARBA" id="ARBA00022490"/>
    </source>
</evidence>
<accession>A0A5C6AVH2</accession>
<organism evidence="6 7">
    <name type="scientific">Neorhodopirellula pilleata</name>
    <dbReference type="NCBI Taxonomy" id="2714738"/>
    <lineage>
        <taxon>Bacteria</taxon>
        <taxon>Pseudomonadati</taxon>
        <taxon>Planctomycetota</taxon>
        <taxon>Planctomycetia</taxon>
        <taxon>Pirellulales</taxon>
        <taxon>Pirellulaceae</taxon>
        <taxon>Neorhodopirellula</taxon>
    </lineage>
</organism>
<evidence type="ECO:0000256" key="5">
    <source>
        <dbReference type="SAM" id="MobiDB-lite"/>
    </source>
</evidence>
<keyword evidence="2" id="KW-0132">Cell division</keyword>
<comment type="caution">
    <text evidence="6">The sequence shown here is derived from an EMBL/GenBank/DDBJ whole genome shotgun (WGS) entry which is preliminary data.</text>
</comment>